<dbReference type="PANTHER" id="PTHR33993">
    <property type="entry name" value="GLYOXALASE-RELATED"/>
    <property type="match status" value="1"/>
</dbReference>
<sequence>MPARLPIDYLEFSSRDIVRSQAFFEAAFGWTFTSYGPSYAAIDNAGLDGGIEQAEGEPSAPLAILYADDLDAAEAAVTAAGAEITRPQFDFPGGRRFQFREPGGNELAVWTKQSG</sequence>
<dbReference type="InterPro" id="IPR004360">
    <property type="entry name" value="Glyas_Fos-R_dOase_dom"/>
</dbReference>
<evidence type="ECO:0000259" key="1">
    <source>
        <dbReference type="PROSITE" id="PS51819"/>
    </source>
</evidence>
<protein>
    <recommendedName>
        <fullName evidence="1">VOC domain-containing protein</fullName>
    </recommendedName>
</protein>
<dbReference type="Proteomes" id="UP000199071">
    <property type="component" value="Unassembled WGS sequence"/>
</dbReference>
<dbReference type="InterPro" id="IPR052164">
    <property type="entry name" value="Anthracycline_SecMetBiosynth"/>
</dbReference>
<dbReference type="PANTHER" id="PTHR33993:SF1">
    <property type="entry name" value="GLYOXALASE FAMILY PROTEIN"/>
    <property type="match status" value="1"/>
</dbReference>
<evidence type="ECO:0000313" key="2">
    <source>
        <dbReference type="EMBL" id="SDB08851.1"/>
    </source>
</evidence>
<organism evidence="2 3">
    <name type="scientific">Bauldia litoralis</name>
    <dbReference type="NCBI Taxonomy" id="665467"/>
    <lineage>
        <taxon>Bacteria</taxon>
        <taxon>Pseudomonadati</taxon>
        <taxon>Pseudomonadota</taxon>
        <taxon>Alphaproteobacteria</taxon>
        <taxon>Hyphomicrobiales</taxon>
        <taxon>Kaistiaceae</taxon>
        <taxon>Bauldia</taxon>
    </lineage>
</organism>
<dbReference type="STRING" id="665467.SAMN02982931_00772"/>
<dbReference type="AlphaFoldDB" id="A0A1G6AKB3"/>
<keyword evidence="3" id="KW-1185">Reference proteome</keyword>
<gene>
    <name evidence="2" type="ORF">SAMN02982931_00772</name>
</gene>
<accession>A0A1G6AKB3</accession>
<dbReference type="Gene3D" id="3.10.180.10">
    <property type="entry name" value="2,3-Dihydroxybiphenyl 1,2-Dioxygenase, domain 1"/>
    <property type="match status" value="1"/>
</dbReference>
<dbReference type="RefSeq" id="WP_175478279.1">
    <property type="nucleotide sequence ID" value="NZ_FMXQ01000001.1"/>
</dbReference>
<dbReference type="Pfam" id="PF00903">
    <property type="entry name" value="Glyoxalase"/>
    <property type="match status" value="1"/>
</dbReference>
<proteinExistence type="predicted"/>
<dbReference type="InterPro" id="IPR037523">
    <property type="entry name" value="VOC_core"/>
</dbReference>
<dbReference type="PROSITE" id="PS51819">
    <property type="entry name" value="VOC"/>
    <property type="match status" value="1"/>
</dbReference>
<reference evidence="2 3" key="1">
    <citation type="submission" date="2016-10" db="EMBL/GenBank/DDBJ databases">
        <authorList>
            <person name="de Groot N.N."/>
        </authorList>
    </citation>
    <scope>NUCLEOTIDE SEQUENCE [LARGE SCALE GENOMIC DNA]</scope>
    <source>
        <strain evidence="2 3">ATCC 35022</strain>
    </source>
</reference>
<dbReference type="InterPro" id="IPR029068">
    <property type="entry name" value="Glyas_Bleomycin-R_OHBP_Dase"/>
</dbReference>
<name>A0A1G6AKB3_9HYPH</name>
<feature type="domain" description="VOC" evidence="1">
    <location>
        <begin position="6"/>
        <end position="112"/>
    </location>
</feature>
<dbReference type="SUPFAM" id="SSF54593">
    <property type="entry name" value="Glyoxalase/Bleomycin resistance protein/Dihydroxybiphenyl dioxygenase"/>
    <property type="match status" value="1"/>
</dbReference>
<evidence type="ECO:0000313" key="3">
    <source>
        <dbReference type="Proteomes" id="UP000199071"/>
    </source>
</evidence>
<dbReference type="EMBL" id="FMXQ01000001">
    <property type="protein sequence ID" value="SDB08851.1"/>
    <property type="molecule type" value="Genomic_DNA"/>
</dbReference>